<dbReference type="PANTHER" id="PTHR30304">
    <property type="entry name" value="D-TAGATOSE-1,6-BISPHOSPHATE ALDOLASE"/>
    <property type="match status" value="1"/>
</dbReference>
<dbReference type="InterPro" id="IPR013785">
    <property type="entry name" value="Aldolase_TIM"/>
</dbReference>
<feature type="binding site" evidence="3">
    <location>
        <position position="207"/>
    </location>
    <ligand>
        <name>Zn(2+)</name>
        <dbReference type="ChEBI" id="CHEBI:29105"/>
        <label>1</label>
        <note>catalytic</note>
    </ligand>
</feature>
<proteinExistence type="predicted"/>
<dbReference type="Proteomes" id="UP000198847">
    <property type="component" value="Unassembled WGS sequence"/>
</dbReference>
<evidence type="ECO:0000256" key="1">
    <source>
        <dbReference type="PIRSR" id="PIRSR001359-1"/>
    </source>
</evidence>
<dbReference type="CDD" id="cd00947">
    <property type="entry name" value="TBP_aldolase_IIB"/>
    <property type="match status" value="1"/>
</dbReference>
<evidence type="ECO:0000256" key="3">
    <source>
        <dbReference type="PIRSR" id="PIRSR001359-3"/>
    </source>
</evidence>
<dbReference type="EMBL" id="FODY01000006">
    <property type="protein sequence ID" value="SEO85959.1"/>
    <property type="molecule type" value="Genomic_DNA"/>
</dbReference>
<dbReference type="AlphaFoldDB" id="A0A1H8T4C7"/>
<comment type="cofactor">
    <cofactor evidence="3">
        <name>Zn(2+)</name>
        <dbReference type="ChEBI" id="CHEBI:29105"/>
    </cofactor>
    <text evidence="3">Binds 2 Zn(2+) ions per subunit. One is catalytic and the other provides a structural contribution.</text>
</comment>
<dbReference type="GO" id="GO:0005975">
    <property type="term" value="P:carbohydrate metabolic process"/>
    <property type="evidence" value="ECO:0007669"/>
    <property type="project" value="InterPro"/>
</dbReference>
<feature type="binding site" evidence="2">
    <location>
        <position position="180"/>
    </location>
    <ligand>
        <name>dihydroxyacetone phosphate</name>
        <dbReference type="ChEBI" id="CHEBI:57642"/>
    </ligand>
</feature>
<dbReference type="Gene3D" id="3.20.20.70">
    <property type="entry name" value="Aldolase class I"/>
    <property type="match status" value="1"/>
</dbReference>
<dbReference type="OrthoDB" id="9803995at2"/>
<dbReference type="RefSeq" id="WP_091745087.1">
    <property type="nucleotide sequence ID" value="NZ_FODY01000006.1"/>
</dbReference>
<dbReference type="InterPro" id="IPR050246">
    <property type="entry name" value="Class_II_FBP_aldolase"/>
</dbReference>
<keyword evidence="5" id="KW-1185">Reference proteome</keyword>
<keyword evidence="3" id="KW-0862">Zinc</keyword>
<feature type="binding site" evidence="3">
    <location>
        <position position="179"/>
    </location>
    <ligand>
        <name>Zn(2+)</name>
        <dbReference type="ChEBI" id="CHEBI:29105"/>
        <label>1</label>
        <note>catalytic</note>
    </ligand>
</feature>
<feature type="active site" description="Proton donor" evidence="1">
    <location>
        <position position="81"/>
    </location>
</feature>
<accession>A0A1H8T4C7</accession>
<dbReference type="NCBIfam" id="TIGR00167">
    <property type="entry name" value="cbbA"/>
    <property type="match status" value="1"/>
</dbReference>
<name>A0A1H8T4C7_9FIRM</name>
<keyword evidence="3" id="KW-0479">Metal-binding</keyword>
<dbReference type="Pfam" id="PF01116">
    <property type="entry name" value="F_bP_aldolase"/>
    <property type="match status" value="1"/>
</dbReference>
<gene>
    <name evidence="4" type="ORF">SAMN04490178_10626</name>
</gene>
<organism evidence="4 5">
    <name type="scientific">Propionispora vibrioides</name>
    <dbReference type="NCBI Taxonomy" id="112903"/>
    <lineage>
        <taxon>Bacteria</taxon>
        <taxon>Bacillati</taxon>
        <taxon>Bacillota</taxon>
        <taxon>Negativicutes</taxon>
        <taxon>Selenomonadales</taxon>
        <taxon>Sporomusaceae</taxon>
        <taxon>Propionispora</taxon>
    </lineage>
</organism>
<feature type="binding site" evidence="2">
    <location>
        <begin position="208"/>
        <end position="210"/>
    </location>
    <ligand>
        <name>dihydroxyacetone phosphate</name>
        <dbReference type="ChEBI" id="CHEBI:57642"/>
    </ligand>
</feature>
<dbReference type="GO" id="GO:0008270">
    <property type="term" value="F:zinc ion binding"/>
    <property type="evidence" value="ECO:0007669"/>
    <property type="project" value="InterPro"/>
</dbReference>
<sequence length="308" mass="33447">MLVNTKEMLQKASDLKYCIIQPNVWDLQSLRAILRSSLETSCPIIVGLAEVHFRFITPEEVGELVKYYASKTDMPIALQLDHGMTFDAVVRSIRAGFTAVMIDASSLPYEENIRVTSEVVRVAKTCNVTVEAELGHVGSGQNYQEIVINQSLLTDPLQAREFVERTQIDSLAVAVGTAHGEYNGTPKLEFQRLADIKKEVDVPLVLHGGSGTGKELLAKAVTTGISKLNVGTDLMKAARRAIHESTANLQYAEEGIVAEKAIRECLKGYIDCCGGIGKAPADLKYVDLSMIGESSQEDLTGIACSDNA</sequence>
<evidence type="ECO:0000313" key="4">
    <source>
        <dbReference type="EMBL" id="SEO85959.1"/>
    </source>
</evidence>
<protein>
    <submittedName>
        <fullName evidence="4">Fructose-bisphosphate aldolase, class II</fullName>
    </submittedName>
</protein>
<dbReference type="GO" id="GO:0005829">
    <property type="term" value="C:cytosol"/>
    <property type="evidence" value="ECO:0007669"/>
    <property type="project" value="TreeGrafter"/>
</dbReference>
<dbReference type="PIRSF" id="PIRSF001359">
    <property type="entry name" value="F_bP_aldolase_II"/>
    <property type="match status" value="1"/>
</dbReference>
<feature type="binding site" evidence="3">
    <location>
        <position position="133"/>
    </location>
    <ligand>
        <name>Zn(2+)</name>
        <dbReference type="ChEBI" id="CHEBI:29105"/>
        <label>2</label>
    </ligand>
</feature>
<dbReference type="InterPro" id="IPR000771">
    <property type="entry name" value="FBA_II"/>
</dbReference>
<dbReference type="GO" id="GO:0009025">
    <property type="term" value="F:tagatose-bisphosphate aldolase activity"/>
    <property type="evidence" value="ECO:0007669"/>
    <property type="project" value="TreeGrafter"/>
</dbReference>
<dbReference type="STRING" id="112903.SAMN04490178_10626"/>
<evidence type="ECO:0000256" key="2">
    <source>
        <dbReference type="PIRSR" id="PIRSR001359-2"/>
    </source>
</evidence>
<dbReference type="SUPFAM" id="SSF51569">
    <property type="entry name" value="Aldolase"/>
    <property type="match status" value="1"/>
</dbReference>
<feature type="binding site" evidence="3">
    <location>
        <position position="103"/>
    </location>
    <ligand>
        <name>Zn(2+)</name>
        <dbReference type="ChEBI" id="CHEBI:29105"/>
        <label>2</label>
    </ligand>
</feature>
<feature type="binding site" evidence="2">
    <location>
        <begin position="229"/>
        <end position="232"/>
    </location>
    <ligand>
        <name>dihydroxyacetone phosphate</name>
        <dbReference type="ChEBI" id="CHEBI:57642"/>
    </ligand>
</feature>
<feature type="binding site" evidence="3">
    <location>
        <position position="82"/>
    </location>
    <ligand>
        <name>Zn(2+)</name>
        <dbReference type="ChEBI" id="CHEBI:29105"/>
        <label>1</label>
        <note>catalytic</note>
    </ligand>
</feature>
<dbReference type="PANTHER" id="PTHR30304:SF0">
    <property type="entry name" value="D-TAGATOSE-1,6-BISPHOSPHATE ALDOLASE SUBUNIT GATY-RELATED"/>
    <property type="match status" value="1"/>
</dbReference>
<evidence type="ECO:0000313" key="5">
    <source>
        <dbReference type="Proteomes" id="UP000198847"/>
    </source>
</evidence>
<reference evidence="4 5" key="1">
    <citation type="submission" date="2016-10" db="EMBL/GenBank/DDBJ databases">
        <authorList>
            <person name="de Groot N.N."/>
        </authorList>
    </citation>
    <scope>NUCLEOTIDE SEQUENCE [LARGE SCALE GENOMIC DNA]</scope>
    <source>
        <strain evidence="4 5">DSM 13305</strain>
    </source>
</reference>